<evidence type="ECO:0000256" key="3">
    <source>
        <dbReference type="ARBA" id="ARBA00019418"/>
    </source>
</evidence>
<dbReference type="GO" id="GO:0005737">
    <property type="term" value="C:cytoplasm"/>
    <property type="evidence" value="ECO:0007669"/>
    <property type="project" value="UniProtKB-SubCell"/>
</dbReference>
<dbReference type="PANTHER" id="PTHR39585">
    <property type="entry name" value="FAD ASSEMBLY FACTOR SDHE"/>
    <property type="match status" value="1"/>
</dbReference>
<dbReference type="SUPFAM" id="SSF109910">
    <property type="entry name" value="YgfY-like"/>
    <property type="match status" value="1"/>
</dbReference>
<organism evidence="6">
    <name type="scientific">Candidatus Kentrum sp. FW</name>
    <dbReference type="NCBI Taxonomy" id="2126338"/>
    <lineage>
        <taxon>Bacteria</taxon>
        <taxon>Pseudomonadati</taxon>
        <taxon>Pseudomonadota</taxon>
        <taxon>Gammaproteobacteria</taxon>
        <taxon>Candidatus Kentrum</taxon>
    </lineage>
</organism>
<evidence type="ECO:0000256" key="2">
    <source>
        <dbReference type="ARBA" id="ARBA00008571"/>
    </source>
</evidence>
<keyword evidence="5" id="KW-0143">Chaperone</keyword>
<comment type="similarity">
    <text evidence="2">Belongs to the SdhE FAD assembly factor family.</text>
</comment>
<evidence type="ECO:0000256" key="1">
    <source>
        <dbReference type="ARBA" id="ARBA00004496"/>
    </source>
</evidence>
<accession>A0A450SDT4</accession>
<dbReference type="GO" id="GO:0006105">
    <property type="term" value="P:succinate metabolic process"/>
    <property type="evidence" value="ECO:0007669"/>
    <property type="project" value="TreeGrafter"/>
</dbReference>
<dbReference type="EMBL" id="CAADEW010000028">
    <property type="protein sequence ID" value="VFJ50718.1"/>
    <property type="molecule type" value="Genomic_DNA"/>
</dbReference>
<gene>
    <name evidence="6" type="ORF">BECKFW1821A_GA0114235_102826</name>
    <name evidence="7" type="ORF">BECKFW1821B_GA0114236_101325</name>
</gene>
<comment type="subcellular location">
    <subcellularLocation>
        <location evidence="1">Cytoplasm</location>
    </subcellularLocation>
</comment>
<dbReference type="EMBL" id="CAADFD010000013">
    <property type="protein sequence ID" value="VFJ52872.1"/>
    <property type="molecule type" value="Genomic_DNA"/>
</dbReference>
<dbReference type="InterPro" id="IPR050531">
    <property type="entry name" value="SdhE_FAD_assembly_factor"/>
</dbReference>
<name>A0A450SDT4_9GAMM</name>
<dbReference type="AlphaFoldDB" id="A0A450SDT4"/>
<evidence type="ECO:0000256" key="5">
    <source>
        <dbReference type="ARBA" id="ARBA00023186"/>
    </source>
</evidence>
<protein>
    <recommendedName>
        <fullName evidence="3">FAD assembly factor SdhE</fullName>
    </recommendedName>
</protein>
<reference evidence="6" key="1">
    <citation type="submission" date="2019-02" db="EMBL/GenBank/DDBJ databases">
        <authorList>
            <person name="Gruber-Vodicka R. H."/>
            <person name="Seah K. B. B."/>
        </authorList>
    </citation>
    <scope>NUCLEOTIDE SEQUENCE</scope>
    <source>
        <strain evidence="7">BECK_BZ106</strain>
        <strain evidence="6">BECK_BZ15</strain>
    </source>
</reference>
<proteinExistence type="inferred from homology"/>
<evidence type="ECO:0000313" key="6">
    <source>
        <dbReference type="EMBL" id="VFJ50718.1"/>
    </source>
</evidence>
<keyword evidence="4" id="KW-0963">Cytoplasm</keyword>
<evidence type="ECO:0000313" key="7">
    <source>
        <dbReference type="EMBL" id="VFJ52872.1"/>
    </source>
</evidence>
<evidence type="ECO:0000256" key="4">
    <source>
        <dbReference type="ARBA" id="ARBA00022490"/>
    </source>
</evidence>
<sequence>MNKHANLKWRCRRGMRELDLLLERFLESQYDFLTDADRELFARFLEEPNERIVDWLLEGVKANDQYTELVEQIQSWDK</sequence>
<dbReference type="InterPro" id="IPR005631">
    <property type="entry name" value="SDH"/>
</dbReference>
<dbReference type="PANTHER" id="PTHR39585:SF1">
    <property type="entry name" value="FAD ASSEMBLY FACTOR SDHE"/>
    <property type="match status" value="1"/>
</dbReference>
<dbReference type="Pfam" id="PF03937">
    <property type="entry name" value="Sdh5"/>
    <property type="match status" value="1"/>
</dbReference>
<dbReference type="InterPro" id="IPR036714">
    <property type="entry name" value="SDH_sf"/>
</dbReference>
<dbReference type="Gene3D" id="1.10.150.250">
    <property type="entry name" value="Flavinator of succinate dehydrogenase"/>
    <property type="match status" value="1"/>
</dbReference>